<sequence>MNSELRDILVLLPTWEQLRLSVEVTATGQELFQQVCDMAHIREAHFFGLSVVRNNEYVFLDLKRKLSKYFSKDWKLETHKRDKISRAPFITFLRVQFYVENGRAISDKTTRHLYYCHLKEQVLRSRCVHREEAYFLLAACGLQADLGNHQESVHVGKYFEPHAYFPQWIINNRGADYILRHVPAMHREQRGLSPKEAILRFIRDACRLEDVPVHFFRLYKVDPMVSGEAILRFIRDACRLEDVPVHFFRLYKDKKEDCSTILLGLTLKGVCIYREADHAPQLLFDFPWSHISKVTFLGKKLELQPEGLLATQKLLFYTGYAWRSRYLLQLLRTTHQLHLSLQPVLQWLRRLEEAEEKKCYRESYISDPLELDLDPQSRNNLGDEDKRSSRHSLLSLHSKSHGSSHTAGIKPSFQHGECEMSVDEPTGTERLCGKTPSSSSWSSFSSQDTCTNSRGEAIEPGNKEPELTNANLIPWVQAKMATQDCTVSHTRPP</sequence>
<reference evidence="3 4" key="1">
    <citation type="submission" date="2016-06" db="EMBL/GenBank/DDBJ databases">
        <title>The Draft Genome Sequence and Annotation of the Desert Woodrat Neotoma lepida.</title>
        <authorList>
            <person name="Campbell M."/>
            <person name="Oakeson K.F."/>
            <person name="Yandell M."/>
            <person name="Halpert J.R."/>
            <person name="Dearing D."/>
        </authorList>
    </citation>
    <scope>NUCLEOTIDE SEQUENCE [LARGE SCALE GENOMIC DNA]</scope>
    <source>
        <strain evidence="3">417</strain>
        <tissue evidence="3">Liver</tissue>
    </source>
</reference>
<dbReference type="SMART" id="SM00295">
    <property type="entry name" value="B41"/>
    <property type="match status" value="1"/>
</dbReference>
<dbReference type="Pfam" id="PF00373">
    <property type="entry name" value="FERM_M"/>
    <property type="match status" value="1"/>
</dbReference>
<comment type="caution">
    <text evidence="3">The sequence shown here is derived from an EMBL/GenBank/DDBJ whole genome shotgun (WGS) entry which is preliminary data.</text>
</comment>
<protein>
    <recommendedName>
        <fullName evidence="2">FERM domain-containing protein</fullName>
    </recommendedName>
</protein>
<dbReference type="PROSITE" id="PS50057">
    <property type="entry name" value="FERM_3"/>
    <property type="match status" value="1"/>
</dbReference>
<dbReference type="InterPro" id="IPR041781">
    <property type="entry name" value="FRMD6-FERM_C"/>
</dbReference>
<dbReference type="InterPro" id="IPR018980">
    <property type="entry name" value="FERM_PH-like_C"/>
</dbReference>
<feature type="compositionally biased region" description="Low complexity" evidence="1">
    <location>
        <begin position="391"/>
        <end position="405"/>
    </location>
</feature>
<dbReference type="SUPFAM" id="SSF50729">
    <property type="entry name" value="PH domain-like"/>
    <property type="match status" value="1"/>
</dbReference>
<dbReference type="PANTHER" id="PTHR13429:SF7">
    <property type="entry name" value="FERM DOMAIN-CONTAINING PROTEIN 1"/>
    <property type="match status" value="1"/>
</dbReference>
<feature type="non-terminal residue" evidence="3">
    <location>
        <position position="493"/>
    </location>
</feature>
<dbReference type="CDD" id="cd13185">
    <property type="entry name" value="FERM_C_FRMD1_FRMD6"/>
    <property type="match status" value="1"/>
</dbReference>
<name>A0A1A6FVB1_NEOLE</name>
<gene>
    <name evidence="3" type="ORF">A6R68_11818</name>
</gene>
<dbReference type="CDD" id="cd14473">
    <property type="entry name" value="FERM_B-lobe"/>
    <property type="match status" value="1"/>
</dbReference>
<dbReference type="Pfam" id="PF09380">
    <property type="entry name" value="FERM_C"/>
    <property type="match status" value="1"/>
</dbReference>
<dbReference type="InterPro" id="IPR035963">
    <property type="entry name" value="FERM_2"/>
</dbReference>
<dbReference type="GO" id="GO:0035332">
    <property type="term" value="P:positive regulation of hippo signaling"/>
    <property type="evidence" value="ECO:0007669"/>
    <property type="project" value="TreeGrafter"/>
</dbReference>
<organism evidence="3 4">
    <name type="scientific">Neotoma lepida</name>
    <name type="common">Desert woodrat</name>
    <dbReference type="NCBI Taxonomy" id="56216"/>
    <lineage>
        <taxon>Eukaryota</taxon>
        <taxon>Metazoa</taxon>
        <taxon>Chordata</taxon>
        <taxon>Craniata</taxon>
        <taxon>Vertebrata</taxon>
        <taxon>Euteleostomi</taxon>
        <taxon>Mammalia</taxon>
        <taxon>Eutheria</taxon>
        <taxon>Euarchontoglires</taxon>
        <taxon>Glires</taxon>
        <taxon>Rodentia</taxon>
        <taxon>Myomorpha</taxon>
        <taxon>Muroidea</taxon>
        <taxon>Cricetidae</taxon>
        <taxon>Neotominae</taxon>
        <taxon>Neotoma</taxon>
    </lineage>
</organism>
<dbReference type="InterPro" id="IPR000299">
    <property type="entry name" value="FERM_domain"/>
</dbReference>
<keyword evidence="4" id="KW-1185">Reference proteome</keyword>
<dbReference type="AlphaFoldDB" id="A0A1A6FVB1"/>
<dbReference type="EMBL" id="LZPO01117768">
    <property type="protein sequence ID" value="OBS57057.1"/>
    <property type="molecule type" value="Genomic_DNA"/>
</dbReference>
<evidence type="ECO:0000256" key="1">
    <source>
        <dbReference type="SAM" id="MobiDB-lite"/>
    </source>
</evidence>
<dbReference type="InterPro" id="IPR019748">
    <property type="entry name" value="FERM_central"/>
</dbReference>
<dbReference type="SMART" id="SM01196">
    <property type="entry name" value="FERM_C"/>
    <property type="match status" value="1"/>
</dbReference>
<evidence type="ECO:0000313" key="4">
    <source>
        <dbReference type="Proteomes" id="UP000092124"/>
    </source>
</evidence>
<dbReference type="Gene3D" id="1.20.80.10">
    <property type="match status" value="1"/>
</dbReference>
<dbReference type="InterPro" id="IPR011993">
    <property type="entry name" value="PH-like_dom_sf"/>
</dbReference>
<dbReference type="SUPFAM" id="SSF54236">
    <property type="entry name" value="Ubiquitin-like"/>
    <property type="match status" value="1"/>
</dbReference>
<dbReference type="Pfam" id="PF09379">
    <property type="entry name" value="FERM_N"/>
    <property type="match status" value="1"/>
</dbReference>
<dbReference type="Gene3D" id="3.10.20.90">
    <property type="entry name" value="Phosphatidylinositol 3-kinase Catalytic Subunit, Chain A, domain 1"/>
    <property type="match status" value="1"/>
</dbReference>
<dbReference type="STRING" id="56216.A0A1A6FVB1"/>
<dbReference type="Gene3D" id="2.30.29.30">
    <property type="entry name" value="Pleckstrin-homology domain (PH domain)/Phosphotyrosine-binding domain (PTB)"/>
    <property type="match status" value="1"/>
</dbReference>
<dbReference type="SUPFAM" id="SSF47031">
    <property type="entry name" value="Second domain of FERM"/>
    <property type="match status" value="1"/>
</dbReference>
<accession>A0A1A6FVB1</accession>
<dbReference type="InterPro" id="IPR018979">
    <property type="entry name" value="FERM_N"/>
</dbReference>
<dbReference type="InterPro" id="IPR029071">
    <property type="entry name" value="Ubiquitin-like_domsf"/>
</dbReference>
<dbReference type="InterPro" id="IPR019749">
    <property type="entry name" value="Band_41_domain"/>
</dbReference>
<feature type="region of interest" description="Disordered" evidence="1">
    <location>
        <begin position="371"/>
        <end position="468"/>
    </location>
</feature>
<proteinExistence type="predicted"/>
<evidence type="ECO:0000259" key="2">
    <source>
        <dbReference type="PROSITE" id="PS50057"/>
    </source>
</evidence>
<dbReference type="InterPro" id="IPR047145">
    <property type="entry name" value="FRMD6-like"/>
</dbReference>
<dbReference type="InterPro" id="IPR014352">
    <property type="entry name" value="FERM/acyl-CoA-bd_prot_sf"/>
</dbReference>
<feature type="compositionally biased region" description="Low complexity" evidence="1">
    <location>
        <begin position="437"/>
        <end position="446"/>
    </location>
</feature>
<feature type="domain" description="FERM" evidence="2">
    <location>
        <begin position="6"/>
        <end position="342"/>
    </location>
</feature>
<dbReference type="Proteomes" id="UP000092124">
    <property type="component" value="Unassembled WGS sequence"/>
</dbReference>
<evidence type="ECO:0000313" key="3">
    <source>
        <dbReference type="EMBL" id="OBS57057.1"/>
    </source>
</evidence>
<dbReference type="OrthoDB" id="5957665at2759"/>
<dbReference type="PANTHER" id="PTHR13429">
    <property type="entry name" value="FERM DOMAIN (PROTEIN4.1-EZRIN-RADIXIN-MOESIN) FAMILY"/>
    <property type="match status" value="1"/>
</dbReference>
<dbReference type="GO" id="GO:0098592">
    <property type="term" value="C:cytoplasmic side of apical plasma membrane"/>
    <property type="evidence" value="ECO:0007669"/>
    <property type="project" value="TreeGrafter"/>
</dbReference>